<dbReference type="RefSeq" id="WP_091532694.1">
    <property type="nucleotide sequence ID" value="NZ_LT629772.1"/>
</dbReference>
<reference evidence="3 4" key="1">
    <citation type="submission" date="2016-10" db="EMBL/GenBank/DDBJ databases">
        <authorList>
            <person name="de Groot N.N."/>
        </authorList>
    </citation>
    <scope>NUCLEOTIDE SEQUENCE [LARGE SCALE GENOMIC DNA]</scope>
    <source>
        <strain evidence="3 4">DSM 21800</strain>
    </source>
</reference>
<dbReference type="EMBL" id="LT629772">
    <property type="protein sequence ID" value="SDS94988.1"/>
    <property type="molecule type" value="Genomic_DNA"/>
</dbReference>
<feature type="transmembrane region" description="Helical" evidence="1">
    <location>
        <begin position="325"/>
        <end position="345"/>
    </location>
</feature>
<keyword evidence="1" id="KW-0472">Membrane</keyword>
<accession>A0A1H1WCC3</accession>
<dbReference type="GO" id="GO:0016020">
    <property type="term" value="C:membrane"/>
    <property type="evidence" value="ECO:0007669"/>
    <property type="project" value="TreeGrafter"/>
</dbReference>
<feature type="transmembrane region" description="Helical" evidence="1">
    <location>
        <begin position="290"/>
        <end position="310"/>
    </location>
</feature>
<keyword evidence="3" id="KW-0012">Acyltransferase</keyword>
<dbReference type="PANTHER" id="PTHR23028:SF53">
    <property type="entry name" value="ACYL_TRANSF_3 DOMAIN-CONTAINING PROTEIN"/>
    <property type="match status" value="1"/>
</dbReference>
<sequence>MEHTAVRRLPKSASLDGLRVFAVVLTSLVHLLPDSVPGGIFGVDVFFVLSGFLITALLLTELSATGRVDFRRFYIRRARRLLPAVIALLVVFTLAVLVTGPDRRDIVVAVVVDIAVLSYTFNWTDVFGHSPPWQVDHLWSLSVEEQFYIVWPLVLVLMIRRVSRRTAVLVTLAAMLGSTVAQTVVFHRTGSVPWAYLTSPLHAQGILLGCLLAMLFCWRLADPVLHWLSRHSWPAVLGLVLIVALSLSTGIEDRFTYSGGMFAVVVAAGIVIATLAAQEADLGDGRLHRLFGLPLLAALGRRTYSIYLWQNFLAWVLTPLREGPWWIPANVVATLVAAELSYRFVEQRFMARRQVVPRHALTEDLVEQRRLTAVIPEAEKRRS</sequence>
<keyword evidence="3" id="KW-0378">Hydrolase</keyword>
<feature type="transmembrane region" description="Helical" evidence="1">
    <location>
        <begin position="233"/>
        <end position="251"/>
    </location>
</feature>
<dbReference type="Pfam" id="PF01757">
    <property type="entry name" value="Acyl_transf_3"/>
    <property type="match status" value="1"/>
</dbReference>
<dbReference type="AlphaFoldDB" id="A0A1H1WCC3"/>
<keyword evidence="4" id="KW-1185">Reference proteome</keyword>
<keyword evidence="3" id="KW-0808">Transferase</keyword>
<dbReference type="GO" id="GO:0016787">
    <property type="term" value="F:hydrolase activity"/>
    <property type="evidence" value="ECO:0007669"/>
    <property type="project" value="UniProtKB-KW"/>
</dbReference>
<organism evidence="3 4">
    <name type="scientific">Microlunatus soli</name>
    <dbReference type="NCBI Taxonomy" id="630515"/>
    <lineage>
        <taxon>Bacteria</taxon>
        <taxon>Bacillati</taxon>
        <taxon>Actinomycetota</taxon>
        <taxon>Actinomycetes</taxon>
        <taxon>Propionibacteriales</taxon>
        <taxon>Propionibacteriaceae</taxon>
        <taxon>Microlunatus</taxon>
    </lineage>
</organism>
<dbReference type="OrthoDB" id="3404679at2"/>
<evidence type="ECO:0000256" key="1">
    <source>
        <dbReference type="SAM" id="Phobius"/>
    </source>
</evidence>
<gene>
    <name evidence="3" type="ORF">SAMN04489812_3598</name>
</gene>
<name>A0A1H1WCC3_9ACTN</name>
<dbReference type="PANTHER" id="PTHR23028">
    <property type="entry name" value="ACETYLTRANSFERASE"/>
    <property type="match status" value="1"/>
</dbReference>
<feature type="transmembrane region" description="Helical" evidence="1">
    <location>
        <begin position="201"/>
        <end position="221"/>
    </location>
</feature>
<proteinExistence type="predicted"/>
<dbReference type="GO" id="GO:0016747">
    <property type="term" value="F:acyltransferase activity, transferring groups other than amino-acyl groups"/>
    <property type="evidence" value="ECO:0007669"/>
    <property type="project" value="InterPro"/>
</dbReference>
<protein>
    <submittedName>
        <fullName evidence="3">Peptidoglycan/LPS O-acetylase OafA/YrhL, contains acyltransferase and SGNH-hydrolase domains</fullName>
    </submittedName>
</protein>
<keyword evidence="1" id="KW-0812">Transmembrane</keyword>
<feature type="transmembrane region" description="Helical" evidence="1">
    <location>
        <begin position="257"/>
        <end position="278"/>
    </location>
</feature>
<evidence type="ECO:0000259" key="2">
    <source>
        <dbReference type="Pfam" id="PF01757"/>
    </source>
</evidence>
<evidence type="ECO:0000313" key="4">
    <source>
        <dbReference type="Proteomes" id="UP000199103"/>
    </source>
</evidence>
<dbReference type="InterPro" id="IPR002656">
    <property type="entry name" value="Acyl_transf_3_dom"/>
</dbReference>
<dbReference type="Proteomes" id="UP000199103">
    <property type="component" value="Chromosome I"/>
</dbReference>
<feature type="domain" description="Acyltransferase 3" evidence="2">
    <location>
        <begin position="13"/>
        <end position="335"/>
    </location>
</feature>
<feature type="transmembrane region" description="Helical" evidence="1">
    <location>
        <begin position="38"/>
        <end position="60"/>
    </location>
</feature>
<feature type="transmembrane region" description="Helical" evidence="1">
    <location>
        <begin position="167"/>
        <end position="189"/>
    </location>
</feature>
<feature type="transmembrane region" description="Helical" evidence="1">
    <location>
        <begin position="81"/>
        <end position="100"/>
    </location>
</feature>
<dbReference type="InterPro" id="IPR050879">
    <property type="entry name" value="Acyltransferase_3"/>
</dbReference>
<keyword evidence="1" id="KW-1133">Transmembrane helix</keyword>
<dbReference type="GO" id="GO:0009103">
    <property type="term" value="P:lipopolysaccharide biosynthetic process"/>
    <property type="evidence" value="ECO:0007669"/>
    <property type="project" value="TreeGrafter"/>
</dbReference>
<evidence type="ECO:0000313" key="3">
    <source>
        <dbReference type="EMBL" id="SDS94988.1"/>
    </source>
</evidence>